<evidence type="ECO:0000313" key="2">
    <source>
        <dbReference type="Proteomes" id="UP000305067"/>
    </source>
</evidence>
<accession>A0A5C3QSZ0</accession>
<protein>
    <submittedName>
        <fullName evidence="1">Uncharacterized protein</fullName>
    </submittedName>
</protein>
<gene>
    <name evidence="1" type="ORF">BDV98DRAFT_564534</name>
</gene>
<dbReference type="EMBL" id="ML178820">
    <property type="protein sequence ID" value="TFL03631.1"/>
    <property type="molecule type" value="Genomic_DNA"/>
</dbReference>
<dbReference type="AlphaFoldDB" id="A0A5C3QSZ0"/>
<name>A0A5C3QSZ0_9AGAR</name>
<reference evidence="1 2" key="1">
    <citation type="journal article" date="2019" name="Nat. Ecol. Evol.">
        <title>Megaphylogeny resolves global patterns of mushroom evolution.</title>
        <authorList>
            <person name="Varga T."/>
            <person name="Krizsan K."/>
            <person name="Foldi C."/>
            <person name="Dima B."/>
            <person name="Sanchez-Garcia M."/>
            <person name="Sanchez-Ramirez S."/>
            <person name="Szollosi G.J."/>
            <person name="Szarkandi J.G."/>
            <person name="Papp V."/>
            <person name="Albert L."/>
            <person name="Andreopoulos W."/>
            <person name="Angelini C."/>
            <person name="Antonin V."/>
            <person name="Barry K.W."/>
            <person name="Bougher N.L."/>
            <person name="Buchanan P."/>
            <person name="Buyck B."/>
            <person name="Bense V."/>
            <person name="Catcheside P."/>
            <person name="Chovatia M."/>
            <person name="Cooper J."/>
            <person name="Damon W."/>
            <person name="Desjardin D."/>
            <person name="Finy P."/>
            <person name="Geml J."/>
            <person name="Haridas S."/>
            <person name="Hughes K."/>
            <person name="Justo A."/>
            <person name="Karasinski D."/>
            <person name="Kautmanova I."/>
            <person name="Kiss B."/>
            <person name="Kocsube S."/>
            <person name="Kotiranta H."/>
            <person name="LaButti K.M."/>
            <person name="Lechner B.E."/>
            <person name="Liimatainen K."/>
            <person name="Lipzen A."/>
            <person name="Lukacs Z."/>
            <person name="Mihaltcheva S."/>
            <person name="Morgado L.N."/>
            <person name="Niskanen T."/>
            <person name="Noordeloos M.E."/>
            <person name="Ohm R.A."/>
            <person name="Ortiz-Santana B."/>
            <person name="Ovrebo C."/>
            <person name="Racz N."/>
            <person name="Riley R."/>
            <person name="Savchenko A."/>
            <person name="Shiryaev A."/>
            <person name="Soop K."/>
            <person name="Spirin V."/>
            <person name="Szebenyi C."/>
            <person name="Tomsovsky M."/>
            <person name="Tulloss R.E."/>
            <person name="Uehling J."/>
            <person name="Grigoriev I.V."/>
            <person name="Vagvolgyi C."/>
            <person name="Papp T."/>
            <person name="Martin F.M."/>
            <person name="Miettinen O."/>
            <person name="Hibbett D.S."/>
            <person name="Nagy L.G."/>
        </authorList>
    </citation>
    <scope>NUCLEOTIDE SEQUENCE [LARGE SCALE GENOMIC DNA]</scope>
    <source>
        <strain evidence="1 2">CBS 309.79</strain>
    </source>
</reference>
<keyword evidence="2" id="KW-1185">Reference proteome</keyword>
<organism evidence="1 2">
    <name type="scientific">Pterulicium gracile</name>
    <dbReference type="NCBI Taxonomy" id="1884261"/>
    <lineage>
        <taxon>Eukaryota</taxon>
        <taxon>Fungi</taxon>
        <taxon>Dikarya</taxon>
        <taxon>Basidiomycota</taxon>
        <taxon>Agaricomycotina</taxon>
        <taxon>Agaricomycetes</taxon>
        <taxon>Agaricomycetidae</taxon>
        <taxon>Agaricales</taxon>
        <taxon>Pleurotineae</taxon>
        <taxon>Pterulaceae</taxon>
        <taxon>Pterulicium</taxon>
    </lineage>
</organism>
<sequence length="134" mass="14882">MFLCLTNLSSHRFFSTANSAYRALRRVRVLPPLSRRCTQLAHETHAKPIRPTNSPTAHSTSHTILSLFVVPTGSLPQYKPSRPVVNAFLLIACSVQTGLWAALPGEPLSEALETRVRPPLNTENLHMRARFLSA</sequence>
<evidence type="ECO:0000313" key="1">
    <source>
        <dbReference type="EMBL" id="TFL03631.1"/>
    </source>
</evidence>
<proteinExistence type="predicted"/>
<dbReference type="Proteomes" id="UP000305067">
    <property type="component" value="Unassembled WGS sequence"/>
</dbReference>